<dbReference type="GO" id="GO:0004034">
    <property type="term" value="F:aldose 1-epimerase activity"/>
    <property type="evidence" value="ECO:0007669"/>
    <property type="project" value="UniProtKB-EC"/>
</dbReference>
<dbReference type="CDD" id="cd09020">
    <property type="entry name" value="D-hex-6-P-epi_like"/>
    <property type="match status" value="1"/>
</dbReference>
<sequence length="283" mass="31458">MTLSALKMSKIEIRRDSSNCAVVNLHGATLQSWVHEGTEMIFVSKKSVFDNKKAIRGGIPVVFPCFGVWELGPQHGFARISKWSLLEEPTKDSNGDVKAVFELSDDDNTRSLWNNKFKLSYTVCVMSSGLFTELSVNNLNDSEPFSFTWLLHTYFAVPDVTKCTISGLSCLTYKDKVDEGKEKKEVNDLVTISGFTDRVYKEASENHVITNVAGGKTVLLKKSNFPDTVVWNPWIEKAKSMSDFGDDEYPYMVCVEAGYVANSCTVNAGSSYTSSQTIDVVSK</sequence>
<dbReference type="InParanoid" id="A0A1X7VXS6"/>
<evidence type="ECO:0000313" key="11">
    <source>
        <dbReference type="Proteomes" id="UP000007879"/>
    </source>
</evidence>
<dbReference type="OMA" id="TQALHSY"/>
<evidence type="ECO:0000256" key="6">
    <source>
        <dbReference type="ARBA" id="ARBA00045743"/>
    </source>
</evidence>
<dbReference type="PIRSF" id="PIRSF016020">
    <property type="entry name" value="PHexose_mutarotase"/>
    <property type="match status" value="1"/>
</dbReference>
<accession>A0A1X7VXS6</accession>
<feature type="binding site" evidence="9">
    <location>
        <position position="56"/>
    </location>
    <ligand>
        <name>substrate</name>
    </ligand>
</feature>
<evidence type="ECO:0000256" key="1">
    <source>
        <dbReference type="ARBA" id="ARBA00001096"/>
    </source>
</evidence>
<evidence type="ECO:0000256" key="5">
    <source>
        <dbReference type="ARBA" id="ARBA00023235"/>
    </source>
</evidence>
<dbReference type="PANTHER" id="PTHR11122:SF13">
    <property type="entry name" value="GLUCOSE-6-PHOSPHATE 1-EPIMERASE"/>
    <property type="match status" value="1"/>
</dbReference>
<comment type="function">
    <text evidence="6">Mutarotase that catalyzes the interconversion of beta-D-galactose and alpha-D-galactose during galactose metabolism. Beta-D-galactose is metabolized in the liver into glucose 1-phosphate, the primary metabolic fuel, by the action of four enzymes that constitute the Leloir pathway: GALM, GALK1 (galactokinase), GALT (galactose-1-phosphate uridylyltransferase) and GALE (UDP-galactose-4'-epimerase). Involved in the maintenance of the equilibrium between the beta- and alpha-anomers of galactose, therefore ensuring a sufficient supply of the alpha-anomer for GALK1. Also active on D-glucose although shows a preference for galactose over glucose.</text>
</comment>
<evidence type="ECO:0000256" key="4">
    <source>
        <dbReference type="ARBA" id="ARBA00005866"/>
    </source>
</evidence>
<dbReference type="eggNOG" id="KOG1594">
    <property type="taxonomic scope" value="Eukaryota"/>
</dbReference>
<feature type="active site" evidence="8">
    <location>
        <position position="256"/>
    </location>
</feature>
<evidence type="ECO:0000256" key="9">
    <source>
        <dbReference type="PIRSR" id="PIRSR016020-2"/>
    </source>
</evidence>
<dbReference type="GO" id="GO:0030246">
    <property type="term" value="F:carbohydrate binding"/>
    <property type="evidence" value="ECO:0007669"/>
    <property type="project" value="UniProtKB-UniRule"/>
</dbReference>
<keyword evidence="5 7" id="KW-0413">Isomerase</keyword>
<reference evidence="11" key="1">
    <citation type="journal article" date="2010" name="Nature">
        <title>The Amphimedon queenslandica genome and the evolution of animal complexity.</title>
        <authorList>
            <person name="Srivastava M."/>
            <person name="Simakov O."/>
            <person name="Chapman J."/>
            <person name="Fahey B."/>
            <person name="Gauthier M.E."/>
            <person name="Mitros T."/>
            <person name="Richards G.S."/>
            <person name="Conaco C."/>
            <person name="Dacre M."/>
            <person name="Hellsten U."/>
            <person name="Larroux C."/>
            <person name="Putnam N.H."/>
            <person name="Stanke M."/>
            <person name="Adamska M."/>
            <person name="Darling A."/>
            <person name="Degnan S.M."/>
            <person name="Oakley T.H."/>
            <person name="Plachetzki D.C."/>
            <person name="Zhai Y."/>
            <person name="Adamski M."/>
            <person name="Calcino A."/>
            <person name="Cummins S.F."/>
            <person name="Goodstein D.M."/>
            <person name="Harris C."/>
            <person name="Jackson D.J."/>
            <person name="Leys S.P."/>
            <person name="Shu S."/>
            <person name="Woodcroft B.J."/>
            <person name="Vervoort M."/>
            <person name="Kosik K.S."/>
            <person name="Manning G."/>
            <person name="Degnan B.M."/>
            <person name="Rokhsar D.S."/>
        </authorList>
    </citation>
    <scope>NUCLEOTIDE SEQUENCE [LARGE SCALE GENOMIC DNA]</scope>
</reference>
<feature type="active site" evidence="8">
    <location>
        <position position="152"/>
    </location>
</feature>
<evidence type="ECO:0000313" key="10">
    <source>
        <dbReference type="EnsemblMetazoa" id="Aqu2.1.44711_001"/>
    </source>
</evidence>
<feature type="binding site" evidence="9">
    <location>
        <position position="79"/>
    </location>
    <ligand>
        <name>substrate</name>
    </ligand>
</feature>
<organism evidence="10">
    <name type="scientific">Amphimedon queenslandica</name>
    <name type="common">Sponge</name>
    <dbReference type="NCBI Taxonomy" id="400682"/>
    <lineage>
        <taxon>Eukaryota</taxon>
        <taxon>Metazoa</taxon>
        <taxon>Porifera</taxon>
        <taxon>Demospongiae</taxon>
        <taxon>Heteroscleromorpha</taxon>
        <taxon>Haplosclerida</taxon>
        <taxon>Niphatidae</taxon>
        <taxon>Amphimedon</taxon>
    </lineage>
</organism>
<dbReference type="EnsemblMetazoa" id="XM_020002873.1">
    <property type="protein sequence ID" value="XP_019858432.1"/>
    <property type="gene ID" value="LOC100631933"/>
</dbReference>
<evidence type="ECO:0000256" key="3">
    <source>
        <dbReference type="ARBA" id="ARBA00004947"/>
    </source>
</evidence>
<dbReference type="AlphaFoldDB" id="A0A1X7VXS6"/>
<comment type="catalytic activity">
    <reaction evidence="2">
        <text>alpha-D-galactose = beta-D-galactose</text>
        <dbReference type="Rhea" id="RHEA:28675"/>
        <dbReference type="ChEBI" id="CHEBI:27667"/>
        <dbReference type="ChEBI" id="CHEBI:28061"/>
        <dbReference type="EC" id="5.1.3.3"/>
    </reaction>
    <physiologicalReaction direction="right-to-left" evidence="2">
        <dbReference type="Rhea" id="RHEA:28677"/>
    </physiologicalReaction>
</comment>
<dbReference type="EC" id="5.1.3.15" evidence="7"/>
<feature type="binding site" evidence="9">
    <location>
        <position position="74"/>
    </location>
    <ligand>
        <name>substrate</name>
    </ligand>
</feature>
<comment type="similarity">
    <text evidence="4 7">Belongs to the glucose-6-phosphate 1-epimerase family.</text>
</comment>
<reference evidence="10" key="2">
    <citation type="submission" date="2017-05" db="UniProtKB">
        <authorList>
            <consortium name="EnsemblMetazoa"/>
        </authorList>
    </citation>
    <scope>IDENTIFICATION</scope>
</reference>
<dbReference type="Pfam" id="PF01263">
    <property type="entry name" value="Aldose_epim"/>
    <property type="match status" value="1"/>
</dbReference>
<dbReference type="InterPro" id="IPR011013">
    <property type="entry name" value="Gal_mutarotase_sf_dom"/>
</dbReference>
<dbReference type="STRING" id="400682.A0A1X7VXS6"/>
<dbReference type="SUPFAM" id="SSF74650">
    <property type="entry name" value="Galactose mutarotase-like"/>
    <property type="match status" value="1"/>
</dbReference>
<dbReference type="InterPro" id="IPR025532">
    <property type="entry name" value="G6P_1-epimerase"/>
</dbReference>
<dbReference type="GO" id="GO:0005737">
    <property type="term" value="C:cytoplasm"/>
    <property type="evidence" value="ECO:0007669"/>
    <property type="project" value="TreeGrafter"/>
</dbReference>
<evidence type="ECO:0000256" key="7">
    <source>
        <dbReference type="PIRNR" id="PIRNR016020"/>
    </source>
</evidence>
<proteinExistence type="inferred from homology"/>
<dbReference type="Gene3D" id="2.70.98.10">
    <property type="match status" value="1"/>
</dbReference>
<evidence type="ECO:0000256" key="2">
    <source>
        <dbReference type="ARBA" id="ARBA00001712"/>
    </source>
</evidence>
<dbReference type="UniPathway" id="UPA00214"/>
<evidence type="ECO:0000256" key="8">
    <source>
        <dbReference type="PIRSR" id="PIRSR016020-1"/>
    </source>
</evidence>
<keyword evidence="11" id="KW-1185">Reference proteome</keyword>
<dbReference type="EnsemblMetazoa" id="Aqu2.1.44711_001">
    <property type="protein sequence ID" value="Aqu2.1.44711_001"/>
    <property type="gene ID" value="Aqu2.1.44711"/>
</dbReference>
<name>A0A1X7VXS6_AMPQE</name>
<gene>
    <name evidence="10" type="primary">100631933</name>
</gene>
<dbReference type="GO" id="GO:0006012">
    <property type="term" value="P:galactose metabolic process"/>
    <property type="evidence" value="ECO:0007669"/>
    <property type="project" value="UniProtKB-UniPathway"/>
</dbReference>
<dbReference type="Proteomes" id="UP000007879">
    <property type="component" value="Unassembled WGS sequence"/>
</dbReference>
<dbReference type="InterPro" id="IPR014718">
    <property type="entry name" value="GH-type_carb-bd"/>
</dbReference>
<protein>
    <recommendedName>
        <fullName evidence="7">glucose-6-phosphate 1-epimerase</fullName>
        <ecNumber evidence="7">5.1.3.15</ecNumber>
    </recommendedName>
</protein>
<comment type="catalytic activity">
    <reaction evidence="1">
        <text>alpha-D-glucose 6-phosphate = beta-D-glucose 6-phosphate</text>
        <dbReference type="Rhea" id="RHEA:16249"/>
        <dbReference type="ChEBI" id="CHEBI:58225"/>
        <dbReference type="ChEBI" id="CHEBI:58247"/>
        <dbReference type="EC" id="5.1.3.15"/>
    </reaction>
</comment>
<dbReference type="OrthoDB" id="1659429at2759"/>
<dbReference type="InterPro" id="IPR008183">
    <property type="entry name" value="Aldose_1/G6P_1-epimerase"/>
</dbReference>
<dbReference type="GO" id="GO:0047938">
    <property type="term" value="F:glucose-6-phosphate 1-epimerase activity"/>
    <property type="evidence" value="ECO:0007669"/>
    <property type="project" value="UniProtKB-UniRule"/>
</dbReference>
<dbReference type="PANTHER" id="PTHR11122">
    <property type="entry name" value="APOSPORY-ASSOCIATED PROTEIN C-RELATED"/>
    <property type="match status" value="1"/>
</dbReference>
<comment type="pathway">
    <text evidence="3">Carbohydrate metabolism; galactose metabolism.</text>
</comment>